<reference evidence="1 2" key="1">
    <citation type="journal article" date="2012" name="J. Bacteriol.">
        <title>Complete Genome Sequence of the Naphthalene-Degrading Pseudomonas putida Strain ND6.</title>
        <authorList>
            <person name="Li S."/>
            <person name="Zhao H."/>
            <person name="Li Y."/>
            <person name="Niu S."/>
            <person name="Cai B."/>
        </authorList>
    </citation>
    <scope>NUCLEOTIDE SEQUENCE [LARGE SCALE GENOMIC DNA]</scope>
    <source>
        <strain evidence="1 2">ND6</strain>
    </source>
</reference>
<dbReference type="KEGG" id="ppi:YSA_09062"/>
<organism evidence="1 2">
    <name type="scientific">Pseudomonas putida ND6</name>
    <dbReference type="NCBI Taxonomy" id="231023"/>
    <lineage>
        <taxon>Bacteria</taxon>
        <taxon>Pseudomonadati</taxon>
        <taxon>Pseudomonadota</taxon>
        <taxon>Gammaproteobacteria</taxon>
        <taxon>Pseudomonadales</taxon>
        <taxon>Pseudomonadaceae</taxon>
        <taxon>Pseudomonas</taxon>
    </lineage>
</organism>
<protein>
    <submittedName>
        <fullName evidence="1">Uncharacterized protein</fullName>
    </submittedName>
</protein>
<name>I3V1P7_PSEPU</name>
<dbReference type="Proteomes" id="UP000005268">
    <property type="component" value="Chromosome"/>
</dbReference>
<gene>
    <name evidence="1" type="ORF">YSA_09062</name>
</gene>
<proteinExistence type="predicted"/>
<dbReference type="AlphaFoldDB" id="I3V1P7"/>
<accession>I3V1P7</accession>
<dbReference type="HOGENOM" id="CLU_3256637_0_0_6"/>
<evidence type="ECO:0000313" key="1">
    <source>
        <dbReference type="EMBL" id="AFK71668.1"/>
    </source>
</evidence>
<evidence type="ECO:0000313" key="2">
    <source>
        <dbReference type="Proteomes" id="UP000005268"/>
    </source>
</evidence>
<sequence>MEPAELIVLVFCQPKPMKSIQVWDGHPVKILFTGAPPSIQIH</sequence>
<dbReference type="EMBL" id="CP003588">
    <property type="protein sequence ID" value="AFK71668.1"/>
    <property type="molecule type" value="Genomic_DNA"/>
</dbReference>